<accession>A0A1I3BA62</accession>
<evidence type="ECO:0000313" key="6">
    <source>
        <dbReference type="Proteomes" id="UP000294489"/>
    </source>
</evidence>
<feature type="domain" description="Rhodanese" evidence="2">
    <location>
        <begin position="48"/>
        <end position="138"/>
    </location>
</feature>
<dbReference type="Proteomes" id="UP000199040">
    <property type="component" value="Unassembled WGS sequence"/>
</dbReference>
<evidence type="ECO:0000256" key="1">
    <source>
        <dbReference type="SAM" id="Phobius"/>
    </source>
</evidence>
<dbReference type="Pfam" id="PF00581">
    <property type="entry name" value="Rhodanese"/>
    <property type="match status" value="1"/>
</dbReference>
<dbReference type="PANTHER" id="PTHR43031">
    <property type="entry name" value="FAD-DEPENDENT OXIDOREDUCTASE"/>
    <property type="match status" value="1"/>
</dbReference>
<dbReference type="InterPro" id="IPR050229">
    <property type="entry name" value="GlpE_sulfurtransferase"/>
</dbReference>
<dbReference type="Gene3D" id="3.40.250.10">
    <property type="entry name" value="Rhodanese-like domain"/>
    <property type="match status" value="1"/>
</dbReference>
<reference evidence="3 5" key="1">
    <citation type="submission" date="2016-10" db="EMBL/GenBank/DDBJ databases">
        <authorList>
            <person name="de Groot N.N."/>
        </authorList>
    </citation>
    <scope>NUCLEOTIDE SEQUENCE [LARGE SCALE GENOMIC DNA]</scope>
    <source>
        <strain evidence="3 5">CGMCC 1.6848</strain>
    </source>
</reference>
<gene>
    <name evidence="4" type="ORF">DFO67_109124</name>
    <name evidence="3" type="ORF">SAMN04487959_10687</name>
</gene>
<dbReference type="STRING" id="442341.SAMN04487959_10687"/>
<dbReference type="CDD" id="cd00158">
    <property type="entry name" value="RHOD"/>
    <property type="match status" value="1"/>
</dbReference>
<dbReference type="RefSeq" id="WP_092845680.1">
    <property type="nucleotide sequence ID" value="NZ_FOPY01000006.1"/>
</dbReference>
<dbReference type="SUPFAM" id="SSF52821">
    <property type="entry name" value="Rhodanese/Cell cycle control phosphatase"/>
    <property type="match status" value="1"/>
</dbReference>
<dbReference type="InterPro" id="IPR001763">
    <property type="entry name" value="Rhodanese-like_dom"/>
</dbReference>
<feature type="transmembrane region" description="Helical" evidence="1">
    <location>
        <begin position="12"/>
        <end position="29"/>
    </location>
</feature>
<dbReference type="InterPro" id="IPR036873">
    <property type="entry name" value="Rhodanese-like_dom_sf"/>
</dbReference>
<evidence type="ECO:0000313" key="3">
    <source>
        <dbReference type="EMBL" id="SFH59185.1"/>
    </source>
</evidence>
<keyword evidence="1" id="KW-1133">Transmembrane helix</keyword>
<dbReference type="AlphaFoldDB" id="A0A1I3BA62"/>
<reference evidence="4 6" key="2">
    <citation type="submission" date="2019-03" db="EMBL/GenBank/DDBJ databases">
        <title>Freshwater and sediment microbial communities from various areas in North America, analyzing microbe dynamics in response to fracking.</title>
        <authorList>
            <person name="Lamendella R."/>
        </authorList>
    </citation>
    <scope>NUCLEOTIDE SEQUENCE [LARGE SCALE GENOMIC DNA]</scope>
    <source>
        <strain evidence="4 6">6_TX</strain>
    </source>
</reference>
<keyword evidence="3" id="KW-0808">Transferase</keyword>
<dbReference type="PANTHER" id="PTHR43031:SF18">
    <property type="entry name" value="RHODANESE-RELATED SULFURTRANSFERASES"/>
    <property type="match status" value="1"/>
</dbReference>
<dbReference type="GO" id="GO:0016740">
    <property type="term" value="F:transferase activity"/>
    <property type="evidence" value="ECO:0007669"/>
    <property type="project" value="UniProtKB-KW"/>
</dbReference>
<name>A0A1I3BA62_9GAMM</name>
<protein>
    <submittedName>
        <fullName evidence="3">Rhodanese-related sulfurtransferase</fullName>
    </submittedName>
</protein>
<evidence type="ECO:0000313" key="4">
    <source>
        <dbReference type="EMBL" id="TDX28741.1"/>
    </source>
</evidence>
<sequence length="139" mass="15316">MIDQLFEFVQNHPLLVGAFLIVLVAWLAYEFQRGNHGVDSSQATSLVNREDGVIVDIRDANDFKAGHIAGARNIPQSRLDDRMSELDKFKDKPVIVVCKHGQSSGLAVAKLTKAGFSRAVKLKGGMTQWQADSLPVVRK</sequence>
<dbReference type="EMBL" id="SOEC01000009">
    <property type="protein sequence ID" value="TDX28741.1"/>
    <property type="molecule type" value="Genomic_DNA"/>
</dbReference>
<proteinExistence type="predicted"/>
<dbReference type="SMART" id="SM00450">
    <property type="entry name" value="RHOD"/>
    <property type="match status" value="1"/>
</dbReference>
<keyword evidence="1" id="KW-0812">Transmembrane</keyword>
<keyword evidence="5" id="KW-1185">Reference proteome</keyword>
<dbReference type="EMBL" id="FOPY01000006">
    <property type="protein sequence ID" value="SFH59185.1"/>
    <property type="molecule type" value="Genomic_DNA"/>
</dbReference>
<evidence type="ECO:0000259" key="2">
    <source>
        <dbReference type="PROSITE" id="PS50206"/>
    </source>
</evidence>
<organism evidence="3 5">
    <name type="scientific">Modicisalibacter xianhensis</name>
    <dbReference type="NCBI Taxonomy" id="442341"/>
    <lineage>
        <taxon>Bacteria</taxon>
        <taxon>Pseudomonadati</taxon>
        <taxon>Pseudomonadota</taxon>
        <taxon>Gammaproteobacteria</taxon>
        <taxon>Oceanospirillales</taxon>
        <taxon>Halomonadaceae</taxon>
        <taxon>Modicisalibacter</taxon>
    </lineage>
</organism>
<dbReference type="OrthoDB" id="9808735at2"/>
<dbReference type="Proteomes" id="UP000294489">
    <property type="component" value="Unassembled WGS sequence"/>
</dbReference>
<keyword evidence="1" id="KW-0472">Membrane</keyword>
<dbReference type="PROSITE" id="PS50206">
    <property type="entry name" value="RHODANESE_3"/>
    <property type="match status" value="1"/>
</dbReference>
<evidence type="ECO:0000313" key="5">
    <source>
        <dbReference type="Proteomes" id="UP000199040"/>
    </source>
</evidence>